<sequence>MHSAITESRLQVYARSHIKQSLLDVEALKKMIGRLENDRGYI</sequence>
<dbReference type="GeneID" id="5491194"/>
<protein>
    <submittedName>
        <fullName evidence="1">Uncharacterized protein</fullName>
    </submittedName>
</protein>
<dbReference type="HOGENOM" id="CLU_3260813_0_0_1"/>
<accession>A7EGF9</accession>
<reference evidence="2" key="1">
    <citation type="journal article" date="2011" name="PLoS Genet.">
        <title>Genomic analysis of the necrotrophic fungal pathogens Sclerotinia sclerotiorum and Botrytis cinerea.</title>
        <authorList>
            <person name="Amselem J."/>
            <person name="Cuomo C.A."/>
            <person name="van Kan J.A."/>
            <person name="Viaud M."/>
            <person name="Benito E.P."/>
            <person name="Couloux A."/>
            <person name="Coutinho P.M."/>
            <person name="de Vries R.P."/>
            <person name="Dyer P.S."/>
            <person name="Fillinger S."/>
            <person name="Fournier E."/>
            <person name="Gout L."/>
            <person name="Hahn M."/>
            <person name="Kohn L."/>
            <person name="Lapalu N."/>
            <person name="Plummer K.M."/>
            <person name="Pradier J.M."/>
            <person name="Quevillon E."/>
            <person name="Sharon A."/>
            <person name="Simon A."/>
            <person name="ten Have A."/>
            <person name="Tudzynski B."/>
            <person name="Tudzynski P."/>
            <person name="Wincker P."/>
            <person name="Andrew M."/>
            <person name="Anthouard V."/>
            <person name="Beever R.E."/>
            <person name="Beffa R."/>
            <person name="Benoit I."/>
            <person name="Bouzid O."/>
            <person name="Brault B."/>
            <person name="Chen Z."/>
            <person name="Choquer M."/>
            <person name="Collemare J."/>
            <person name="Cotton P."/>
            <person name="Danchin E.G."/>
            <person name="Da Silva C."/>
            <person name="Gautier A."/>
            <person name="Giraud C."/>
            <person name="Giraud T."/>
            <person name="Gonzalez C."/>
            <person name="Grossetete S."/>
            <person name="Guldener U."/>
            <person name="Henrissat B."/>
            <person name="Howlett B.J."/>
            <person name="Kodira C."/>
            <person name="Kretschmer M."/>
            <person name="Lappartient A."/>
            <person name="Leroch M."/>
            <person name="Levis C."/>
            <person name="Mauceli E."/>
            <person name="Neuveglise C."/>
            <person name="Oeser B."/>
            <person name="Pearson M."/>
            <person name="Poulain J."/>
            <person name="Poussereau N."/>
            <person name="Quesneville H."/>
            <person name="Rascle C."/>
            <person name="Schumacher J."/>
            <person name="Segurens B."/>
            <person name="Sexton A."/>
            <person name="Silva E."/>
            <person name="Sirven C."/>
            <person name="Soanes D.M."/>
            <person name="Talbot N.J."/>
            <person name="Templeton M."/>
            <person name="Yandava C."/>
            <person name="Yarden O."/>
            <person name="Zeng Q."/>
            <person name="Rollins J.A."/>
            <person name="Lebrun M.H."/>
            <person name="Dickman M."/>
        </authorList>
    </citation>
    <scope>NUCLEOTIDE SEQUENCE [LARGE SCALE GENOMIC DNA]</scope>
    <source>
        <strain evidence="2">ATCC 18683 / 1980 / Ss-1</strain>
    </source>
</reference>
<dbReference type="InParanoid" id="A7EGF9"/>
<dbReference type="KEGG" id="ssl:SS1G_04400"/>
<proteinExistence type="predicted"/>
<gene>
    <name evidence="1" type="ORF">SS1G_04400</name>
</gene>
<organism evidence="1 2">
    <name type="scientific">Sclerotinia sclerotiorum (strain ATCC 18683 / 1980 / Ss-1)</name>
    <name type="common">White mold</name>
    <name type="synonym">Whetzelinia sclerotiorum</name>
    <dbReference type="NCBI Taxonomy" id="665079"/>
    <lineage>
        <taxon>Eukaryota</taxon>
        <taxon>Fungi</taxon>
        <taxon>Dikarya</taxon>
        <taxon>Ascomycota</taxon>
        <taxon>Pezizomycotina</taxon>
        <taxon>Leotiomycetes</taxon>
        <taxon>Helotiales</taxon>
        <taxon>Sclerotiniaceae</taxon>
        <taxon>Sclerotinia</taxon>
    </lineage>
</organism>
<keyword evidence="2" id="KW-1185">Reference proteome</keyword>
<evidence type="ECO:0000313" key="1">
    <source>
        <dbReference type="EMBL" id="EDO01925.1"/>
    </source>
</evidence>
<dbReference type="EMBL" id="CH476625">
    <property type="protein sequence ID" value="EDO01925.1"/>
    <property type="molecule type" value="Genomic_DNA"/>
</dbReference>
<dbReference type="AlphaFoldDB" id="A7EGF9"/>
<dbReference type="Proteomes" id="UP000001312">
    <property type="component" value="Unassembled WGS sequence"/>
</dbReference>
<dbReference type="RefSeq" id="XP_001594593.1">
    <property type="nucleotide sequence ID" value="XM_001594543.1"/>
</dbReference>
<evidence type="ECO:0000313" key="2">
    <source>
        <dbReference type="Proteomes" id="UP000001312"/>
    </source>
</evidence>
<name>A7EGF9_SCLS1</name>